<dbReference type="GO" id="GO:0046872">
    <property type="term" value="F:metal ion binding"/>
    <property type="evidence" value="ECO:0007669"/>
    <property type="project" value="UniProtKB-KW"/>
</dbReference>
<feature type="compositionally biased region" description="Basic residues" evidence="16">
    <location>
        <begin position="1023"/>
        <end position="1035"/>
    </location>
</feature>
<feature type="region of interest" description="Disordered" evidence="16">
    <location>
        <begin position="1084"/>
        <end position="1107"/>
    </location>
</feature>
<keyword evidence="7" id="KW-0378">Hydrolase</keyword>
<proteinExistence type="predicted"/>
<evidence type="ECO:0000256" key="14">
    <source>
        <dbReference type="ARBA" id="ARBA00075117"/>
    </source>
</evidence>
<keyword evidence="4" id="KW-0479">Metal-binding</keyword>
<dbReference type="InterPro" id="IPR052016">
    <property type="entry name" value="Bact_Sigma-Reg"/>
</dbReference>
<accession>D6XBE3</accession>
<evidence type="ECO:0000313" key="19">
    <source>
        <dbReference type="Proteomes" id="UP000002785"/>
    </source>
</evidence>
<dbReference type="AlphaFoldDB" id="D6XBE3"/>
<evidence type="ECO:0000256" key="10">
    <source>
        <dbReference type="ARBA" id="ARBA00022912"/>
    </source>
</evidence>
<dbReference type="Pfam" id="PF08448">
    <property type="entry name" value="PAS_4"/>
    <property type="match status" value="1"/>
</dbReference>
<gene>
    <name evidence="18" type="ORF">SSEG_11339</name>
</gene>
<reference evidence="18" key="1">
    <citation type="submission" date="2009-10" db="EMBL/GenBank/DDBJ databases">
        <title>The genome sequence of Streptomyces sviceus strain ATCC 29083.</title>
        <authorList>
            <consortium name="The Broad Institute Genome Sequencing Platform"/>
            <consortium name="Broad Institute Microbial Sequencing Center"/>
            <person name="Fischbach M."/>
            <person name="Godfrey P."/>
            <person name="Ward D."/>
            <person name="Young S."/>
            <person name="Zeng Q."/>
            <person name="Koehrsen M."/>
            <person name="Alvarado L."/>
            <person name="Berlin A.M."/>
            <person name="Bochicchio J."/>
            <person name="Borenstein D."/>
            <person name="Chapman S.B."/>
            <person name="Chen Z."/>
            <person name="Engels R."/>
            <person name="Freedman E."/>
            <person name="Gellesch M."/>
            <person name="Goldberg J."/>
            <person name="Griggs A."/>
            <person name="Gujja S."/>
            <person name="Heilman E.R."/>
            <person name="Heiman D.I."/>
            <person name="Hepburn T.A."/>
            <person name="Howarth C."/>
            <person name="Jen D."/>
            <person name="Larson L."/>
            <person name="Lewis B."/>
            <person name="Mehta T."/>
            <person name="Park D."/>
            <person name="Pearson M."/>
            <person name="Richards J."/>
            <person name="Roberts A."/>
            <person name="Saif S."/>
            <person name="Shea T.D."/>
            <person name="Shenoy N."/>
            <person name="Sisk P."/>
            <person name="Stolte C."/>
            <person name="Sykes S.N."/>
            <person name="Thomson T."/>
            <person name="Walk T."/>
            <person name="White J."/>
            <person name="Yandava C."/>
            <person name="Straight P."/>
            <person name="Clardy J."/>
            <person name="Hung D."/>
            <person name="Kolter R."/>
            <person name="Mekalanos J."/>
            <person name="Walker S."/>
            <person name="Walsh C.T."/>
            <person name="Wieland-Brown L.C."/>
            <person name="Haas B."/>
            <person name="Nusbaum C."/>
            <person name="Birren B."/>
        </authorList>
    </citation>
    <scope>NUCLEOTIDE SEQUENCE [LARGE SCALE GENOMIC DNA]</scope>
    <source>
        <strain evidence="18">ATCC 29083</strain>
    </source>
</reference>
<dbReference type="InterPro" id="IPR036457">
    <property type="entry name" value="PPM-type-like_dom_sf"/>
</dbReference>
<dbReference type="GO" id="GO:0004722">
    <property type="term" value="F:protein serine/threonine phosphatase activity"/>
    <property type="evidence" value="ECO:0007669"/>
    <property type="project" value="UniProtKB-EC"/>
</dbReference>
<dbReference type="SUPFAM" id="SSF55785">
    <property type="entry name" value="PYP-like sensor domain (PAS domain)"/>
    <property type="match status" value="1"/>
</dbReference>
<feature type="compositionally biased region" description="Polar residues" evidence="16">
    <location>
        <begin position="1098"/>
        <end position="1107"/>
    </location>
</feature>
<keyword evidence="6" id="KW-0418">Kinase</keyword>
<evidence type="ECO:0000256" key="12">
    <source>
        <dbReference type="ARBA" id="ARBA00047761"/>
    </source>
</evidence>
<dbReference type="Gene3D" id="3.30.450.20">
    <property type="entry name" value="PAS domain"/>
    <property type="match status" value="2"/>
</dbReference>
<evidence type="ECO:0000256" key="9">
    <source>
        <dbReference type="ARBA" id="ARBA00022842"/>
    </source>
</evidence>
<dbReference type="RefSeq" id="WP_007386740.1">
    <property type="nucleotide sequence ID" value="NZ_CM000951.1"/>
</dbReference>
<evidence type="ECO:0000256" key="6">
    <source>
        <dbReference type="ARBA" id="ARBA00022777"/>
    </source>
</evidence>
<dbReference type="SUPFAM" id="SSF55781">
    <property type="entry name" value="GAF domain-like"/>
    <property type="match status" value="2"/>
</dbReference>
<dbReference type="Proteomes" id="UP000002785">
    <property type="component" value="Chromosome"/>
</dbReference>
<dbReference type="SMART" id="SM00331">
    <property type="entry name" value="PP2C_SIG"/>
    <property type="match status" value="1"/>
</dbReference>
<keyword evidence="19" id="KW-1185">Reference proteome</keyword>
<dbReference type="CDD" id="cd00130">
    <property type="entry name" value="PAS"/>
    <property type="match status" value="1"/>
</dbReference>
<protein>
    <recommendedName>
        <fullName evidence="1">protein-serine/threonine phosphatase</fullName>
        <ecNumber evidence="1">3.1.3.16</ecNumber>
    </recommendedName>
    <alternativeName>
        <fullName evidence="15">Protein-serine/threonine phosphatase</fullName>
    </alternativeName>
    <alternativeName>
        <fullName evidence="14">Serine/threonine-protein kinase</fullName>
    </alternativeName>
</protein>
<evidence type="ECO:0000256" key="2">
    <source>
        <dbReference type="ARBA" id="ARBA00022553"/>
    </source>
</evidence>
<feature type="compositionally biased region" description="Low complexity" evidence="16">
    <location>
        <begin position="996"/>
        <end position="1005"/>
    </location>
</feature>
<dbReference type="InterPro" id="IPR001932">
    <property type="entry name" value="PPM-type_phosphatase-like_dom"/>
</dbReference>
<keyword evidence="11" id="KW-0464">Manganese</keyword>
<feature type="domain" description="PAS" evidence="17">
    <location>
        <begin position="190"/>
        <end position="246"/>
    </location>
</feature>
<evidence type="ECO:0000259" key="17">
    <source>
        <dbReference type="PROSITE" id="PS50112"/>
    </source>
</evidence>
<sequence>MTGSVEDPHPTARRLTALLIDASTEAVSAAGGHAGGVYLRSRTPGLLRLAVLSGLPGPLFRPWWRLHVDRPFPVADAYRLGVQVVLPNATETMRRYPQFAAGLPFQFGSLYVPVVAGSTTFGVLTVLRPAVTDAAEVLAGRDRMVRLAQELGEALLDLEDGKPDQVAWEGEPVCLRPPTASTSVGRAGRFAWDPETAGITLDEDLHTLLGLPPSEFAGTVEAFAEAVAPNDAHRILATLRDTASGRPPALPLYLRDEDGALRLLDLWNAYEPPAAPAVRGVVVAPGPTPTADSAADLLPDGVFCVDRLGLVVYANPRAAELLGRPRAELVGRDLWEAVPWLARPDFEDHLRAALLTPDPVHFHLVRPPTREPEPQPTAQGTGALWSAQSTNSPWSDREGAPPRSDQDDTPPHPGRENAPPRPDPNHAPPRTGREGAPPRSDPNHAPPRTGREGAPPRSDPNHASPRTGGEGAPRRSDQDDMPPRPARDFGPQQSARHVESPRSARHVESPRSARDAAPPPSCTQPPRSAPDADAGTPPPAHRTGPPPAGQDTQPPPLARDPEPPPPAGDAQPPPRPPALDTEPAPQPHEGDWLALSVHPGPDRLTCTVRPASRVADSPAGQETAEGASPMAPLYRPIALAIALTEAATARQVSAVVMRELLPAFGGRRLAIYLLQERHLYLEWEAGFPKGFLAPFDGVDLGAHLPGVETLTTGRPLFFDSMEELTAAYPGIALDATEGARAFLPLIASGRPVGSCILGFDRPRSFSTEERTVLTALAGLIAHAMEKAQRYESETVLARGLQQALLPRRLSAHPLLETAGRYLPGTAGMEVGGDWYDVVESGDGLALVIGDVQGHGVQAAATMGQLRIAVRAFALGDRPPDEVMSSTNHLLIDLDPGLFASCCYIRLDPATGVARAARAGHPPPLLRSADGRTRVLDLPGGVVLGVAPRARYPVTELHMESGAILALYTDGLVERPGSDIDEGITPLRGGPRGGGALPAARPGSRFPRGRGGPAHRDRPARPGPPRRHRAAARHPARGTVRVPVSRVWRVCSCSVTPRDAPRLLGRGSVDMGTWSDSWAASGADRPVAPAVPAHRRHPTTLTTGTRAR</sequence>
<keyword evidence="9" id="KW-0460">Magnesium</keyword>
<dbReference type="Gene3D" id="3.30.450.40">
    <property type="match status" value="1"/>
</dbReference>
<evidence type="ECO:0000256" key="1">
    <source>
        <dbReference type="ARBA" id="ARBA00013081"/>
    </source>
</evidence>
<comment type="catalytic activity">
    <reaction evidence="12">
        <text>O-phospho-L-seryl-[protein] + H2O = L-seryl-[protein] + phosphate</text>
        <dbReference type="Rhea" id="RHEA:20629"/>
        <dbReference type="Rhea" id="RHEA-COMP:9863"/>
        <dbReference type="Rhea" id="RHEA-COMP:11604"/>
        <dbReference type="ChEBI" id="CHEBI:15377"/>
        <dbReference type="ChEBI" id="CHEBI:29999"/>
        <dbReference type="ChEBI" id="CHEBI:43474"/>
        <dbReference type="ChEBI" id="CHEBI:83421"/>
        <dbReference type="EC" id="3.1.3.16"/>
    </reaction>
</comment>
<dbReference type="InterPro" id="IPR035965">
    <property type="entry name" value="PAS-like_dom_sf"/>
</dbReference>
<feature type="compositionally biased region" description="Basic and acidic residues" evidence="16">
    <location>
        <begin position="395"/>
        <end position="415"/>
    </location>
</feature>
<evidence type="ECO:0000313" key="18">
    <source>
        <dbReference type="EMBL" id="EFH29076.1"/>
    </source>
</evidence>
<dbReference type="GO" id="GO:0016301">
    <property type="term" value="F:kinase activity"/>
    <property type="evidence" value="ECO:0007669"/>
    <property type="project" value="UniProtKB-KW"/>
</dbReference>
<dbReference type="HOGENOM" id="CLU_000445_43_2_11"/>
<evidence type="ECO:0000256" key="11">
    <source>
        <dbReference type="ARBA" id="ARBA00023211"/>
    </source>
</evidence>
<evidence type="ECO:0000256" key="16">
    <source>
        <dbReference type="SAM" id="MobiDB-lite"/>
    </source>
</evidence>
<keyword evidence="5" id="KW-0547">Nucleotide-binding</keyword>
<evidence type="ECO:0000256" key="4">
    <source>
        <dbReference type="ARBA" id="ARBA00022723"/>
    </source>
</evidence>
<feature type="region of interest" description="Disordered" evidence="16">
    <location>
        <begin position="978"/>
        <end position="1037"/>
    </location>
</feature>
<keyword evidence="3" id="KW-0808">Transferase</keyword>
<dbReference type="FunFam" id="3.60.40.10:FF:000005">
    <property type="entry name" value="Serine/threonine protein phosphatase"/>
    <property type="match status" value="1"/>
</dbReference>
<dbReference type="PANTHER" id="PTHR43156">
    <property type="entry name" value="STAGE II SPORULATION PROTEIN E-RELATED"/>
    <property type="match status" value="1"/>
</dbReference>
<evidence type="ECO:0000256" key="8">
    <source>
        <dbReference type="ARBA" id="ARBA00022840"/>
    </source>
</evidence>
<evidence type="ECO:0000256" key="7">
    <source>
        <dbReference type="ARBA" id="ARBA00022801"/>
    </source>
</evidence>
<keyword evidence="8" id="KW-0067">ATP-binding</keyword>
<feature type="domain" description="PAS" evidence="17">
    <location>
        <begin position="296"/>
        <end position="354"/>
    </location>
</feature>
<feature type="compositionally biased region" description="Basic and acidic residues" evidence="16">
    <location>
        <begin position="496"/>
        <end position="514"/>
    </location>
</feature>
<dbReference type="InterPro" id="IPR003018">
    <property type="entry name" value="GAF"/>
</dbReference>
<comment type="function">
    <text evidence="13">Primarily acts as an independent SigF regulator that is sensitive to the osmosensory signal, mediating the cross talk of PknD with the SigF regulon. Possesses both phosphatase and kinase activities. The kinase domain functions as a classic anti-sigma factor-like kinase to phosphorylate the anti-anti-sigma factor domain at the canonical regulatory site, and the phosphatase domain antagonizes this activity.</text>
</comment>
<evidence type="ECO:0000256" key="13">
    <source>
        <dbReference type="ARBA" id="ARBA00056274"/>
    </source>
</evidence>
<dbReference type="eggNOG" id="COG2208">
    <property type="taxonomic scope" value="Bacteria"/>
</dbReference>
<dbReference type="Pfam" id="PF13185">
    <property type="entry name" value="GAF_2"/>
    <property type="match status" value="1"/>
</dbReference>
<dbReference type="SMART" id="SM00065">
    <property type="entry name" value="GAF"/>
    <property type="match status" value="1"/>
</dbReference>
<keyword evidence="10" id="KW-0904">Protein phosphatase</keyword>
<name>D6XBE3_STRX2</name>
<dbReference type="GO" id="GO:0005524">
    <property type="term" value="F:ATP binding"/>
    <property type="evidence" value="ECO:0007669"/>
    <property type="project" value="UniProtKB-KW"/>
</dbReference>
<keyword evidence="2" id="KW-0597">Phosphoprotein</keyword>
<feature type="compositionally biased region" description="Basic and acidic residues" evidence="16">
    <location>
        <begin position="472"/>
        <end position="487"/>
    </location>
</feature>
<evidence type="ECO:0000256" key="5">
    <source>
        <dbReference type="ARBA" id="ARBA00022741"/>
    </source>
</evidence>
<dbReference type="EC" id="3.1.3.16" evidence="1"/>
<dbReference type="Gene3D" id="3.60.40.10">
    <property type="entry name" value="PPM-type phosphatase domain"/>
    <property type="match status" value="1"/>
</dbReference>
<dbReference type="PROSITE" id="PS50112">
    <property type="entry name" value="PAS"/>
    <property type="match status" value="2"/>
</dbReference>
<dbReference type="InterPro" id="IPR013656">
    <property type="entry name" value="PAS_4"/>
</dbReference>
<evidence type="ECO:0000256" key="3">
    <source>
        <dbReference type="ARBA" id="ARBA00022679"/>
    </source>
</evidence>
<dbReference type="PANTHER" id="PTHR43156:SF2">
    <property type="entry name" value="STAGE II SPORULATION PROTEIN E"/>
    <property type="match status" value="1"/>
</dbReference>
<organism evidence="18 19">
    <name type="scientific">Streptomyces sviceus (strain ATCC 29083 / DSM 924 / JCM 4929 / NBRC 13980 / NCIMB 11184 / NRRL 5439 / UC 5370)</name>
    <dbReference type="NCBI Taxonomy" id="463191"/>
    <lineage>
        <taxon>Bacteria</taxon>
        <taxon>Bacillati</taxon>
        <taxon>Actinomycetota</taxon>
        <taxon>Actinomycetes</taxon>
        <taxon>Kitasatosporales</taxon>
        <taxon>Streptomycetaceae</taxon>
        <taxon>Streptomyces</taxon>
    </lineage>
</organism>
<feature type="region of interest" description="Disordered" evidence="16">
    <location>
        <begin position="364"/>
        <end position="606"/>
    </location>
</feature>
<dbReference type="Pfam" id="PF07228">
    <property type="entry name" value="SpoIIE"/>
    <property type="match status" value="1"/>
</dbReference>
<dbReference type="EMBL" id="CM000951">
    <property type="protein sequence ID" value="EFH29076.1"/>
    <property type="molecule type" value="Genomic_DNA"/>
</dbReference>
<evidence type="ECO:0000256" key="15">
    <source>
        <dbReference type="ARBA" id="ARBA00081350"/>
    </source>
</evidence>
<feature type="compositionally biased region" description="Pro residues" evidence="16">
    <location>
        <begin position="536"/>
        <end position="577"/>
    </location>
</feature>
<dbReference type="SMART" id="SM00091">
    <property type="entry name" value="PAS"/>
    <property type="match status" value="2"/>
</dbReference>
<dbReference type="InterPro" id="IPR000014">
    <property type="entry name" value="PAS"/>
</dbReference>
<dbReference type="InterPro" id="IPR029016">
    <property type="entry name" value="GAF-like_dom_sf"/>
</dbReference>